<keyword evidence="1" id="KW-0812">Transmembrane</keyword>
<dbReference type="CDD" id="cd21471">
    <property type="entry name" value="CrtC-like"/>
    <property type="match status" value="1"/>
</dbReference>
<accession>A0A2T4Z2K5</accession>
<gene>
    <name evidence="2" type="ORF">C8P69_105131</name>
</gene>
<proteinExistence type="predicted"/>
<feature type="transmembrane region" description="Helical" evidence="1">
    <location>
        <begin position="6"/>
        <end position="25"/>
    </location>
</feature>
<evidence type="ECO:0000313" key="3">
    <source>
        <dbReference type="Proteomes" id="UP000241808"/>
    </source>
</evidence>
<comment type="caution">
    <text evidence="2">The sequence shown here is derived from an EMBL/GenBank/DDBJ whole genome shotgun (WGS) entry which is preliminary data.</text>
</comment>
<dbReference type="EMBL" id="PZZL01000005">
    <property type="protein sequence ID" value="PTM54981.1"/>
    <property type="molecule type" value="Genomic_DNA"/>
</dbReference>
<keyword evidence="3" id="KW-1185">Reference proteome</keyword>
<organism evidence="2 3">
    <name type="scientific">Phreatobacter oligotrophus</name>
    <dbReference type="NCBI Taxonomy" id="1122261"/>
    <lineage>
        <taxon>Bacteria</taxon>
        <taxon>Pseudomonadati</taxon>
        <taxon>Pseudomonadota</taxon>
        <taxon>Alphaproteobacteria</taxon>
        <taxon>Hyphomicrobiales</taxon>
        <taxon>Phreatobacteraceae</taxon>
        <taxon>Phreatobacter</taxon>
    </lineage>
</organism>
<dbReference type="RefSeq" id="WP_245902021.1">
    <property type="nucleotide sequence ID" value="NZ_PZZL01000005.1"/>
</dbReference>
<evidence type="ECO:0000313" key="2">
    <source>
        <dbReference type="EMBL" id="PTM54981.1"/>
    </source>
</evidence>
<keyword evidence="1" id="KW-0472">Membrane</keyword>
<protein>
    <submittedName>
        <fullName evidence="2">Hydroxyneurosporene synthase</fullName>
    </submittedName>
</protein>
<keyword evidence="1" id="KW-1133">Transmembrane helix</keyword>
<name>A0A2T4Z2K5_9HYPH</name>
<evidence type="ECO:0000256" key="1">
    <source>
        <dbReference type="SAM" id="Phobius"/>
    </source>
</evidence>
<sequence>MSDDGRHGLVIIVFIGSVFSPYYAWRRRSGPADPLAHCAVNVALYGPGGRWAMTERGAGPRARASDHLAIGPSQVSWDRGRLTIAIDEMAVPIPRRVRGTVTVTPTSAPSRAFHLDAEGHHRWRPIAPAARVEARFSAPDLSWSGHGYCDTNDGDRPLERDFLTWNWSREVRAAGGRIHYDARRADGGRTTLALGLQQDGRLAPVEAPDPAPLPRTGWRVARETPAVGGHRPRVIMGMEDAPFYARAVVGTDWGDGPATFVHEALSMPRFSNPIVQAMLPFRMPRRAGT</sequence>
<dbReference type="AlphaFoldDB" id="A0A2T4Z2K5"/>
<reference evidence="2 3" key="1">
    <citation type="submission" date="2018-04" db="EMBL/GenBank/DDBJ databases">
        <title>Genomic Encyclopedia of Archaeal and Bacterial Type Strains, Phase II (KMG-II): from individual species to whole genera.</title>
        <authorList>
            <person name="Goeker M."/>
        </authorList>
    </citation>
    <scope>NUCLEOTIDE SEQUENCE [LARGE SCALE GENOMIC DNA]</scope>
    <source>
        <strain evidence="2 3">DSM 25521</strain>
    </source>
</reference>
<dbReference type="SUPFAM" id="SSF159245">
    <property type="entry name" value="AttH-like"/>
    <property type="match status" value="1"/>
</dbReference>
<dbReference type="Proteomes" id="UP000241808">
    <property type="component" value="Unassembled WGS sequence"/>
</dbReference>